<keyword evidence="4" id="KW-0479">Metal-binding</keyword>
<evidence type="ECO:0000256" key="12">
    <source>
        <dbReference type="ARBA" id="ARBA00023157"/>
    </source>
</evidence>
<evidence type="ECO:0000259" key="18">
    <source>
        <dbReference type="PROSITE" id="PS50234"/>
    </source>
</evidence>
<keyword evidence="14" id="KW-0325">Glycoprotein</keyword>
<keyword evidence="9 16" id="KW-1133">Transmembrane helix</keyword>
<dbReference type="Pfam" id="PF20805">
    <property type="entry name" value="Integrin_A_Ig_2"/>
    <property type="match status" value="1"/>
</dbReference>
<keyword evidence="13 16" id="KW-0675">Receptor</keyword>
<dbReference type="PRINTS" id="PR01185">
    <property type="entry name" value="INTEGRINA"/>
</dbReference>
<keyword evidence="20" id="KW-1185">Reference proteome</keyword>
<dbReference type="InterPro" id="IPR036465">
    <property type="entry name" value="vWFA_dom_sf"/>
</dbReference>
<evidence type="ECO:0000256" key="16">
    <source>
        <dbReference type="RuleBase" id="RU003762"/>
    </source>
</evidence>
<evidence type="ECO:0000256" key="6">
    <source>
        <dbReference type="ARBA" id="ARBA00022737"/>
    </source>
</evidence>
<dbReference type="GO" id="GO:0005178">
    <property type="term" value="F:integrin binding"/>
    <property type="evidence" value="ECO:0007669"/>
    <property type="project" value="TreeGrafter"/>
</dbReference>
<feature type="region of interest" description="Disordered" evidence="17">
    <location>
        <begin position="1147"/>
        <end position="1207"/>
    </location>
</feature>
<comment type="caution">
    <text evidence="19">The sequence shown here is derived from an EMBL/GenBank/DDBJ whole genome shotgun (WGS) entry which is preliminary data.</text>
</comment>
<evidence type="ECO:0000313" key="20">
    <source>
        <dbReference type="Proteomes" id="UP001314229"/>
    </source>
</evidence>
<dbReference type="Gene3D" id="1.20.5.930">
    <property type="entry name" value="Bicelle-embedded integrin alpha(iib) transmembrane segment"/>
    <property type="match status" value="1"/>
</dbReference>
<keyword evidence="10 16" id="KW-0401">Integrin</keyword>
<comment type="subcellular location">
    <subcellularLocation>
        <location evidence="1 16">Membrane</location>
        <topology evidence="1 16">Single-pass type I membrane protein</topology>
    </subcellularLocation>
</comment>
<proteinExistence type="inferred from homology"/>
<dbReference type="InterPro" id="IPR032695">
    <property type="entry name" value="Integrin_dom_sf"/>
</dbReference>
<keyword evidence="11 16" id="KW-0472">Membrane</keyword>
<evidence type="ECO:0000256" key="11">
    <source>
        <dbReference type="ARBA" id="ARBA00023136"/>
    </source>
</evidence>
<dbReference type="InterPro" id="IPR013519">
    <property type="entry name" value="Int_alpha_beta-p"/>
</dbReference>
<feature type="repeat" description="FG-GAP" evidence="15">
    <location>
        <begin position="502"/>
        <end position="558"/>
    </location>
</feature>
<evidence type="ECO:0000256" key="4">
    <source>
        <dbReference type="ARBA" id="ARBA00022723"/>
    </source>
</evidence>
<dbReference type="SMART" id="SM00191">
    <property type="entry name" value="Int_alpha"/>
    <property type="match status" value="4"/>
</dbReference>
<evidence type="ECO:0000256" key="14">
    <source>
        <dbReference type="ARBA" id="ARBA00023180"/>
    </source>
</evidence>
<feature type="chain" id="PRO_5043104480" evidence="16">
    <location>
        <begin position="17"/>
        <end position="1207"/>
    </location>
</feature>
<evidence type="ECO:0000256" key="7">
    <source>
        <dbReference type="ARBA" id="ARBA00022837"/>
    </source>
</evidence>
<dbReference type="Gene3D" id="2.60.40.1530">
    <property type="entry name" value="ntegrin, alpha v. Chain A, domain 4"/>
    <property type="match status" value="1"/>
</dbReference>
<evidence type="ECO:0000256" key="2">
    <source>
        <dbReference type="ARBA" id="ARBA00008054"/>
    </source>
</evidence>
<feature type="domain" description="VWFA" evidence="18">
    <location>
        <begin position="159"/>
        <end position="334"/>
    </location>
</feature>
<evidence type="ECO:0000313" key="19">
    <source>
        <dbReference type="EMBL" id="CAK6975744.1"/>
    </source>
</evidence>
<keyword evidence="3 16" id="KW-0812">Transmembrane</keyword>
<dbReference type="Pfam" id="PF00092">
    <property type="entry name" value="VWA"/>
    <property type="match status" value="1"/>
</dbReference>
<evidence type="ECO:0000256" key="13">
    <source>
        <dbReference type="ARBA" id="ARBA00023170"/>
    </source>
</evidence>
<dbReference type="Gene3D" id="2.60.40.1510">
    <property type="entry name" value="ntegrin, alpha v. Chain A, domain 3"/>
    <property type="match status" value="1"/>
</dbReference>
<evidence type="ECO:0000256" key="10">
    <source>
        <dbReference type="ARBA" id="ARBA00023037"/>
    </source>
</evidence>
<reference evidence="19 20" key="1">
    <citation type="submission" date="2024-01" db="EMBL/GenBank/DDBJ databases">
        <authorList>
            <person name="Alioto T."/>
            <person name="Alioto T."/>
            <person name="Gomez Garrido J."/>
        </authorList>
    </citation>
    <scope>NUCLEOTIDE SEQUENCE [LARGE SCALE GENOMIC DNA]</scope>
</reference>
<dbReference type="Pfam" id="PF08441">
    <property type="entry name" value="Integrin_A_Ig_1"/>
    <property type="match status" value="1"/>
</dbReference>
<dbReference type="Proteomes" id="UP001314229">
    <property type="component" value="Unassembled WGS sequence"/>
</dbReference>
<dbReference type="EMBL" id="CAWUFR010000314">
    <property type="protein sequence ID" value="CAK6975744.1"/>
    <property type="molecule type" value="Genomic_DNA"/>
</dbReference>
<dbReference type="Gene3D" id="2.130.10.130">
    <property type="entry name" value="Integrin alpha, N-terminal"/>
    <property type="match status" value="1"/>
</dbReference>
<dbReference type="GO" id="GO:0009897">
    <property type="term" value="C:external side of plasma membrane"/>
    <property type="evidence" value="ECO:0007669"/>
    <property type="project" value="TreeGrafter"/>
</dbReference>
<name>A0AAV1PW75_SCOSC</name>
<sequence length="1207" mass="134563">MHGCLIFLLTYMVAFAISVSLAFNLDTANPEVYEGEREDFFGYKVHQYTSGKDKGIIVTAPLKLNGSGGICKPRQNQTPECFNPKGDPFRNTKVQVKHLGLSLAVNSMSSEFTVCSPSVVHECDENSYLNSVCYKITDQLQQISSFKSGFQECTKKTVDLVFLFDGSESMTTAEFGKNKDFIVEIMNSFGNSSIKFAAAQFSTDTSKVFDFKDHAAKTSGTKLTAEPHMKGLTNTHKALKFVLDNILTNENAGASPDATKVLVLITDGDPSDNNKLQIIEKYNELNIIRFVIGVKIKTLDKVKTIASEPKDQNAFKIDDYSGLTGILFNFQKRIFTTEGSKVARAGEMTNEMSQSGFSAVAYKDTLILGSVGSNSWRGSLHEFEKKQTIEDPDMKMDSYMGYSVAVGERDNTTLYFTGAPRFDYKGQVVVFKHNGSNWITSKRINGEQIGSYFGAELCSVDINSDGDTDFLLVGAPLFYHADEKKEGRIYIYTLTDEMELKSEMNVIAPSMGRFGTTISSIADLNGDLLRDLAVGAPLEDENRGAVYIYLGDSRKGIRSTFSQRITGQDFSPVLRFLGQSIDGNIDLGEDGLPDIVVGSHGAAVVLRSRPVFNVKAHLSFQPKEISTEEIDCVGNTDQILPLVTLTVCFEMVEATKSIEDKAGYGFNISYMLDVDPTRPTHRGFFSDTDKKARNLITTYELTDTETCVNHSINMKKCVRDTLSSVSIKLNFSQVDMDGASAVLNVDSEKQAGVEVPFKKECRKNDTCIAELEVDFNFESPTFLVAEDNSFNVAITLSNEGDDSYNTSLTMHYPPGLSFSRLTRIKATRPTLHICHDLHEVYNKSLCSISLPVYRSRSKVSYKASFRIEYDPKKYEWNDTISMTVVGNSDNVASNINNSMTKSLPVQYEIKMATTVSDDSIKYMIFTPEDSVPVKKLVNIFTIDNLGLKAFPVNMSLRFPTKLAHDFEMKNYQVSVQQNKTECTRIIDLIDSKDYLPDQQWKMIMCDSFILDGESATEVILSGDVQFRGLKEKAENMRFIEKYRNKGGEVQFKSLLHVSYDNRFVLNSDRQKKDRGTVKSNDPRKTWTGVQFEFLISASEPLIIGTGVGLGLIFLLILTVCLIKCGCFKRSRPEDDVGNGANVVAQQEPLNPDQVGNGANVVAQQEPLNPDQENEKDLELLSDKDGEDHPEYDYENTGDFLRDEDSPE</sequence>
<dbReference type="PRINTS" id="PR00453">
    <property type="entry name" value="VWFADOMAIN"/>
</dbReference>
<organism evidence="19 20">
    <name type="scientific">Scomber scombrus</name>
    <name type="common">Atlantic mackerel</name>
    <name type="synonym">Scomber vernalis</name>
    <dbReference type="NCBI Taxonomy" id="13677"/>
    <lineage>
        <taxon>Eukaryota</taxon>
        <taxon>Metazoa</taxon>
        <taxon>Chordata</taxon>
        <taxon>Craniata</taxon>
        <taxon>Vertebrata</taxon>
        <taxon>Euteleostomi</taxon>
        <taxon>Actinopterygii</taxon>
        <taxon>Neopterygii</taxon>
        <taxon>Teleostei</taxon>
        <taxon>Neoteleostei</taxon>
        <taxon>Acanthomorphata</taxon>
        <taxon>Pelagiaria</taxon>
        <taxon>Scombriformes</taxon>
        <taxon>Scombridae</taxon>
        <taxon>Scomber</taxon>
    </lineage>
</organism>
<keyword evidence="12" id="KW-1015">Disulfide bond</keyword>
<evidence type="ECO:0000256" key="5">
    <source>
        <dbReference type="ARBA" id="ARBA00022729"/>
    </source>
</evidence>
<dbReference type="AlphaFoldDB" id="A0AAV1PW75"/>
<dbReference type="SUPFAM" id="SSF69318">
    <property type="entry name" value="Integrin alpha N-terminal domain"/>
    <property type="match status" value="1"/>
</dbReference>
<keyword evidence="7" id="KW-0106">Calcium</keyword>
<evidence type="ECO:0000256" key="1">
    <source>
        <dbReference type="ARBA" id="ARBA00004479"/>
    </source>
</evidence>
<dbReference type="GO" id="GO:0007160">
    <property type="term" value="P:cell-matrix adhesion"/>
    <property type="evidence" value="ECO:0007669"/>
    <property type="project" value="TreeGrafter"/>
</dbReference>
<dbReference type="InterPro" id="IPR002035">
    <property type="entry name" value="VWF_A"/>
</dbReference>
<dbReference type="Gene3D" id="3.40.50.410">
    <property type="entry name" value="von Willebrand factor, type A domain"/>
    <property type="match status" value="1"/>
</dbReference>
<dbReference type="GO" id="GO:0008305">
    <property type="term" value="C:integrin complex"/>
    <property type="evidence" value="ECO:0007669"/>
    <property type="project" value="InterPro"/>
</dbReference>
<evidence type="ECO:0000256" key="15">
    <source>
        <dbReference type="PROSITE-ProRule" id="PRU00803"/>
    </source>
</evidence>
<protein>
    <submittedName>
        <fullName evidence="19">Integrin alpha-D</fullName>
    </submittedName>
</protein>
<evidence type="ECO:0000256" key="17">
    <source>
        <dbReference type="SAM" id="MobiDB-lite"/>
    </source>
</evidence>
<dbReference type="InterPro" id="IPR048633">
    <property type="entry name" value="ITGAX-like_Ig_3"/>
</dbReference>
<evidence type="ECO:0000256" key="8">
    <source>
        <dbReference type="ARBA" id="ARBA00022889"/>
    </source>
</evidence>
<dbReference type="PROSITE" id="PS50234">
    <property type="entry name" value="VWFA"/>
    <property type="match status" value="1"/>
</dbReference>
<dbReference type="SUPFAM" id="SSF69179">
    <property type="entry name" value="Integrin domains"/>
    <property type="match status" value="2"/>
</dbReference>
<keyword evidence="5 16" id="KW-0732">Signal</keyword>
<dbReference type="Pfam" id="PF21520">
    <property type="entry name" value="ITGAX-like_Ig_3"/>
    <property type="match status" value="1"/>
</dbReference>
<evidence type="ECO:0000256" key="3">
    <source>
        <dbReference type="ARBA" id="ARBA00022692"/>
    </source>
</evidence>
<dbReference type="GO" id="GO:0033627">
    <property type="term" value="P:cell adhesion mediated by integrin"/>
    <property type="evidence" value="ECO:0007669"/>
    <property type="project" value="TreeGrafter"/>
</dbReference>
<keyword evidence="6" id="KW-0677">Repeat</keyword>
<dbReference type="InterPro" id="IPR013517">
    <property type="entry name" value="FG-GAP"/>
</dbReference>
<feature type="signal peptide" evidence="16">
    <location>
        <begin position="1"/>
        <end position="16"/>
    </location>
</feature>
<dbReference type="PANTHER" id="PTHR23220:SF84">
    <property type="entry name" value="INTEGRIN ALPHA-L"/>
    <property type="match status" value="1"/>
</dbReference>
<comment type="similarity">
    <text evidence="2 16">Belongs to the integrin alpha chain family.</text>
</comment>
<dbReference type="InterPro" id="IPR000413">
    <property type="entry name" value="Integrin_alpha"/>
</dbReference>
<dbReference type="PANTHER" id="PTHR23220">
    <property type="entry name" value="INTEGRIN ALPHA"/>
    <property type="match status" value="1"/>
</dbReference>
<accession>A0AAV1PW75</accession>
<feature type="repeat" description="FG-GAP" evidence="15">
    <location>
        <begin position="563"/>
        <end position="623"/>
    </location>
</feature>
<dbReference type="InterPro" id="IPR028994">
    <property type="entry name" value="Integrin_alpha_N"/>
</dbReference>
<evidence type="ECO:0000256" key="9">
    <source>
        <dbReference type="ARBA" id="ARBA00022989"/>
    </source>
</evidence>
<feature type="compositionally biased region" description="Basic and acidic residues" evidence="17">
    <location>
        <begin position="1172"/>
        <end position="1191"/>
    </location>
</feature>
<dbReference type="InterPro" id="IPR013649">
    <property type="entry name" value="Integrin_alpha_Ig-like_1"/>
</dbReference>
<dbReference type="GO" id="GO:0098609">
    <property type="term" value="P:cell-cell adhesion"/>
    <property type="evidence" value="ECO:0007669"/>
    <property type="project" value="TreeGrafter"/>
</dbReference>
<dbReference type="SMART" id="SM00327">
    <property type="entry name" value="VWA"/>
    <property type="match status" value="1"/>
</dbReference>
<keyword evidence="8 16" id="KW-0130">Cell adhesion</keyword>
<dbReference type="GO" id="GO:0007229">
    <property type="term" value="P:integrin-mediated signaling pathway"/>
    <property type="evidence" value="ECO:0007669"/>
    <property type="project" value="UniProtKB-KW"/>
</dbReference>
<gene>
    <name evidence="19" type="ORF">FSCOSCO3_A025802</name>
</gene>
<feature type="repeat" description="FG-GAP" evidence="15">
    <location>
        <begin position="439"/>
        <end position="501"/>
    </location>
</feature>
<dbReference type="SUPFAM" id="SSF53300">
    <property type="entry name" value="vWA-like"/>
    <property type="match status" value="1"/>
</dbReference>
<dbReference type="PROSITE" id="PS51470">
    <property type="entry name" value="FG_GAP"/>
    <property type="match status" value="3"/>
</dbReference>
<dbReference type="Pfam" id="PF01839">
    <property type="entry name" value="FG-GAP"/>
    <property type="match status" value="2"/>
</dbReference>
<dbReference type="InterPro" id="IPR048285">
    <property type="entry name" value="Integrin_alpha_Ig-like_2"/>
</dbReference>
<feature type="transmembrane region" description="Helical" evidence="16">
    <location>
        <begin position="1101"/>
        <end position="1122"/>
    </location>
</feature>
<dbReference type="GO" id="GO:0046872">
    <property type="term" value="F:metal ion binding"/>
    <property type="evidence" value="ECO:0007669"/>
    <property type="project" value="UniProtKB-KW"/>
</dbReference>
<dbReference type="Gene3D" id="2.60.40.1460">
    <property type="entry name" value="Integrin domains. Chain A, domain 2"/>
    <property type="match status" value="1"/>
</dbReference>